<feature type="compositionally biased region" description="Low complexity" evidence="6">
    <location>
        <begin position="329"/>
        <end position="341"/>
    </location>
</feature>
<keyword evidence="7" id="KW-1133">Transmembrane helix</keyword>
<dbReference type="Pfam" id="PF00069">
    <property type="entry name" value="Pkinase"/>
    <property type="match status" value="1"/>
</dbReference>
<keyword evidence="7" id="KW-0812">Transmembrane</keyword>
<evidence type="ECO:0000256" key="1">
    <source>
        <dbReference type="ARBA" id="ARBA00012513"/>
    </source>
</evidence>
<organism evidence="9 10">
    <name type="scientific">Brasilonema octagenarum UFV-OR1</name>
    <dbReference type="NCBI Taxonomy" id="417115"/>
    <lineage>
        <taxon>Bacteria</taxon>
        <taxon>Bacillati</taxon>
        <taxon>Cyanobacteriota</taxon>
        <taxon>Cyanophyceae</taxon>
        <taxon>Nostocales</taxon>
        <taxon>Scytonemataceae</taxon>
        <taxon>Brasilonema</taxon>
        <taxon>Octagenarum group</taxon>
    </lineage>
</organism>
<keyword evidence="7" id="KW-0472">Membrane</keyword>
<feature type="transmembrane region" description="Helical" evidence="7">
    <location>
        <begin position="291"/>
        <end position="312"/>
    </location>
</feature>
<proteinExistence type="predicted"/>
<evidence type="ECO:0000256" key="2">
    <source>
        <dbReference type="ARBA" id="ARBA00022679"/>
    </source>
</evidence>
<feature type="domain" description="Protein kinase" evidence="8">
    <location>
        <begin position="14"/>
        <end position="275"/>
    </location>
</feature>
<sequence length="348" mass="39254">MTWAPGQKLHRDKYEIKRELGRGRIGITYLATNRDGKETVIKTLNPDLLNQLPLEDRNYLESGFLDEAPKLARCQHPNIVLMIESFKEGDLPCIVMEYIQGDNLANIIRTRGFFPEKEALGYIQQIGQALIEVHKQGFLHRDIKPENIMVRAGTYQAVLIDFDLARGFDSPLTSRGARVDGFTPIELYSNSTRQQARRGAWTDIYSLAATLYVLLTGDQPVSAIDRKDQNKRLAEPKELNNKISDRINNAIIQGMELEPEQRPQTVEDWLKELGLQTRGFSLPKLLWIKPLWARIIGILTVLGLLAGIISGLDATINLRDKLFPKPSATPTNSTTQDTTPSLSLPQKK</sequence>
<dbReference type="Proteomes" id="UP000762253">
    <property type="component" value="Unassembled WGS sequence"/>
</dbReference>
<comment type="caution">
    <text evidence="9">The sequence shown here is derived from an EMBL/GenBank/DDBJ whole genome shotgun (WGS) entry which is preliminary data.</text>
</comment>
<accession>A0ABX1M693</accession>
<dbReference type="Gene3D" id="3.30.200.20">
    <property type="entry name" value="Phosphorylase Kinase, domain 1"/>
    <property type="match status" value="1"/>
</dbReference>
<keyword evidence="3" id="KW-0547">Nucleotide-binding</keyword>
<dbReference type="PROSITE" id="PS50011">
    <property type="entry name" value="PROTEIN_KINASE_DOM"/>
    <property type="match status" value="1"/>
</dbReference>
<feature type="region of interest" description="Disordered" evidence="6">
    <location>
        <begin position="324"/>
        <end position="348"/>
    </location>
</feature>
<dbReference type="PANTHER" id="PTHR43289:SF6">
    <property type="entry name" value="SERINE_THREONINE-PROTEIN KINASE NEKL-3"/>
    <property type="match status" value="1"/>
</dbReference>
<dbReference type="EMBL" id="QMEC01000004">
    <property type="protein sequence ID" value="NMF61542.1"/>
    <property type="molecule type" value="Genomic_DNA"/>
</dbReference>
<dbReference type="RefSeq" id="WP_169263132.1">
    <property type="nucleotide sequence ID" value="NZ_QMEC01000004.1"/>
</dbReference>
<dbReference type="InterPro" id="IPR000719">
    <property type="entry name" value="Prot_kinase_dom"/>
</dbReference>
<keyword evidence="9" id="KW-0723">Serine/threonine-protein kinase</keyword>
<gene>
    <name evidence="9" type="ORF">DP115_01535</name>
</gene>
<evidence type="ECO:0000256" key="7">
    <source>
        <dbReference type="SAM" id="Phobius"/>
    </source>
</evidence>
<dbReference type="SUPFAM" id="SSF56112">
    <property type="entry name" value="Protein kinase-like (PK-like)"/>
    <property type="match status" value="1"/>
</dbReference>
<evidence type="ECO:0000256" key="5">
    <source>
        <dbReference type="ARBA" id="ARBA00022840"/>
    </source>
</evidence>
<protein>
    <recommendedName>
        <fullName evidence="1">non-specific serine/threonine protein kinase</fullName>
        <ecNumber evidence="1">2.7.11.1</ecNumber>
    </recommendedName>
</protein>
<reference evidence="9 10" key="1">
    <citation type="submission" date="2018-06" db="EMBL/GenBank/DDBJ databases">
        <title>Comparative genomics of Brasilonema spp. strains.</title>
        <authorList>
            <person name="Alvarenga D.O."/>
            <person name="Fiore M.F."/>
            <person name="Varani A.M."/>
        </authorList>
    </citation>
    <scope>NUCLEOTIDE SEQUENCE [LARGE SCALE GENOMIC DNA]</scope>
    <source>
        <strain evidence="9 10">UFV-OR1</strain>
    </source>
</reference>
<dbReference type="InterPro" id="IPR008271">
    <property type="entry name" value="Ser/Thr_kinase_AS"/>
</dbReference>
<name>A0ABX1M693_9CYAN</name>
<keyword evidence="2" id="KW-0808">Transferase</keyword>
<dbReference type="Gene3D" id="1.10.510.10">
    <property type="entry name" value="Transferase(Phosphotransferase) domain 1"/>
    <property type="match status" value="1"/>
</dbReference>
<dbReference type="SMART" id="SM00220">
    <property type="entry name" value="S_TKc"/>
    <property type="match status" value="1"/>
</dbReference>
<evidence type="ECO:0000313" key="9">
    <source>
        <dbReference type="EMBL" id="NMF61542.1"/>
    </source>
</evidence>
<evidence type="ECO:0000256" key="4">
    <source>
        <dbReference type="ARBA" id="ARBA00022777"/>
    </source>
</evidence>
<keyword evidence="5" id="KW-0067">ATP-binding</keyword>
<dbReference type="PANTHER" id="PTHR43289">
    <property type="entry name" value="MITOGEN-ACTIVATED PROTEIN KINASE KINASE KINASE 20-RELATED"/>
    <property type="match status" value="1"/>
</dbReference>
<evidence type="ECO:0000259" key="8">
    <source>
        <dbReference type="PROSITE" id="PS50011"/>
    </source>
</evidence>
<evidence type="ECO:0000256" key="6">
    <source>
        <dbReference type="SAM" id="MobiDB-lite"/>
    </source>
</evidence>
<evidence type="ECO:0000256" key="3">
    <source>
        <dbReference type="ARBA" id="ARBA00022741"/>
    </source>
</evidence>
<keyword evidence="4 9" id="KW-0418">Kinase</keyword>
<evidence type="ECO:0000313" key="10">
    <source>
        <dbReference type="Proteomes" id="UP000762253"/>
    </source>
</evidence>
<dbReference type="CDD" id="cd14014">
    <property type="entry name" value="STKc_PknB_like"/>
    <property type="match status" value="1"/>
</dbReference>
<dbReference type="InterPro" id="IPR011009">
    <property type="entry name" value="Kinase-like_dom_sf"/>
</dbReference>
<dbReference type="EC" id="2.7.11.1" evidence="1"/>
<dbReference type="GO" id="GO:0004674">
    <property type="term" value="F:protein serine/threonine kinase activity"/>
    <property type="evidence" value="ECO:0007669"/>
    <property type="project" value="UniProtKB-KW"/>
</dbReference>
<keyword evidence="10" id="KW-1185">Reference proteome</keyword>
<dbReference type="PROSITE" id="PS00108">
    <property type="entry name" value="PROTEIN_KINASE_ST"/>
    <property type="match status" value="1"/>
</dbReference>